<evidence type="ECO:0000313" key="10">
    <source>
        <dbReference type="Proteomes" id="UP000245119"/>
    </source>
</evidence>
<feature type="domain" description="SRCR" evidence="8">
    <location>
        <begin position="393"/>
        <end position="493"/>
    </location>
</feature>
<dbReference type="SUPFAM" id="SSF63825">
    <property type="entry name" value="YWTD domain"/>
    <property type="match status" value="2"/>
</dbReference>
<dbReference type="PROSITE" id="PS50287">
    <property type="entry name" value="SRCR_2"/>
    <property type="match status" value="2"/>
</dbReference>
<feature type="domain" description="SRCR" evidence="8">
    <location>
        <begin position="100"/>
        <end position="202"/>
    </location>
</feature>
<organism evidence="9 10">
    <name type="scientific">Pomacea canaliculata</name>
    <name type="common">Golden apple snail</name>
    <dbReference type="NCBI Taxonomy" id="400727"/>
    <lineage>
        <taxon>Eukaryota</taxon>
        <taxon>Metazoa</taxon>
        <taxon>Spiralia</taxon>
        <taxon>Lophotrochozoa</taxon>
        <taxon>Mollusca</taxon>
        <taxon>Gastropoda</taxon>
        <taxon>Caenogastropoda</taxon>
        <taxon>Architaenioglossa</taxon>
        <taxon>Ampullarioidea</taxon>
        <taxon>Ampullariidae</taxon>
        <taxon>Pomacea</taxon>
    </lineage>
</organism>
<dbReference type="OrthoDB" id="536948at2759"/>
<dbReference type="SUPFAM" id="SSF50969">
    <property type="entry name" value="YVTN repeat-like/Quinoprotein amine dehydrogenase"/>
    <property type="match status" value="1"/>
</dbReference>
<dbReference type="GO" id="GO:0005886">
    <property type="term" value="C:plasma membrane"/>
    <property type="evidence" value="ECO:0007669"/>
    <property type="project" value="TreeGrafter"/>
</dbReference>
<dbReference type="Pfam" id="PF00058">
    <property type="entry name" value="Ldl_recept_b"/>
    <property type="match status" value="3"/>
</dbReference>
<dbReference type="InterPro" id="IPR011042">
    <property type="entry name" value="6-blade_b-propeller_TolB-like"/>
</dbReference>
<dbReference type="InterPro" id="IPR011044">
    <property type="entry name" value="Quino_amine_DH_bsu"/>
</dbReference>
<evidence type="ECO:0000256" key="7">
    <source>
        <dbReference type="PROSITE-ProRule" id="PRU00461"/>
    </source>
</evidence>
<evidence type="ECO:0000256" key="5">
    <source>
        <dbReference type="ARBA" id="ARBA00023180"/>
    </source>
</evidence>
<accession>A0A2T7NLY7</accession>
<evidence type="ECO:0000313" key="9">
    <source>
        <dbReference type="EMBL" id="PVD22183.1"/>
    </source>
</evidence>
<feature type="repeat" description="LDL-receptor class B" evidence="7">
    <location>
        <begin position="297"/>
        <end position="339"/>
    </location>
</feature>
<comment type="caution">
    <text evidence="6">Lacks conserved residue(s) required for the propagation of feature annotation.</text>
</comment>
<dbReference type="Pfam" id="PF00530">
    <property type="entry name" value="SRCR"/>
    <property type="match status" value="2"/>
</dbReference>
<dbReference type="AlphaFoldDB" id="A0A2T7NLY7"/>
<gene>
    <name evidence="9" type="ORF">C0Q70_17988</name>
</gene>
<dbReference type="GO" id="GO:0017147">
    <property type="term" value="F:Wnt-protein binding"/>
    <property type="evidence" value="ECO:0007669"/>
    <property type="project" value="TreeGrafter"/>
</dbReference>
<feature type="disulfide bond" evidence="6">
    <location>
        <begin position="171"/>
        <end position="181"/>
    </location>
</feature>
<dbReference type="SMART" id="SM00135">
    <property type="entry name" value="LY"/>
    <property type="match status" value="7"/>
</dbReference>
<dbReference type="Gene3D" id="3.10.250.10">
    <property type="entry name" value="SRCR-like domain"/>
    <property type="match status" value="1"/>
</dbReference>
<dbReference type="GO" id="GO:0042813">
    <property type="term" value="F:Wnt receptor activity"/>
    <property type="evidence" value="ECO:0007669"/>
    <property type="project" value="TreeGrafter"/>
</dbReference>
<dbReference type="PROSITE" id="PS51120">
    <property type="entry name" value="LDLRB"/>
    <property type="match status" value="3"/>
</dbReference>
<proteinExistence type="predicted"/>
<keyword evidence="10" id="KW-1185">Reference proteome</keyword>
<dbReference type="InterPro" id="IPR036772">
    <property type="entry name" value="SRCR-like_dom_sf"/>
</dbReference>
<keyword evidence="3" id="KW-0677">Repeat</keyword>
<dbReference type="PANTHER" id="PTHR46513">
    <property type="entry name" value="VITELLOGENIN RECEPTOR-LIKE PROTEIN-RELATED-RELATED"/>
    <property type="match status" value="1"/>
</dbReference>
<comment type="caution">
    <text evidence="9">The sequence shown here is derived from an EMBL/GenBank/DDBJ whole genome shotgun (WGS) entry which is preliminary data.</text>
</comment>
<evidence type="ECO:0000256" key="3">
    <source>
        <dbReference type="ARBA" id="ARBA00022737"/>
    </source>
</evidence>
<dbReference type="FunFam" id="2.120.10.30:FF:000241">
    <property type="entry name" value="Low-density lipoprotein receptor-related protein 6"/>
    <property type="match status" value="1"/>
</dbReference>
<dbReference type="InterPro" id="IPR050778">
    <property type="entry name" value="Cueball_EGF_LRP_Nidogen"/>
</dbReference>
<dbReference type="Gene3D" id="2.120.10.30">
    <property type="entry name" value="TolB, C-terminal domain"/>
    <property type="match status" value="2"/>
</dbReference>
<feature type="disulfide bond" evidence="6">
    <location>
        <begin position="460"/>
        <end position="470"/>
    </location>
</feature>
<feature type="repeat" description="LDL-receptor class B" evidence="7">
    <location>
        <begin position="590"/>
        <end position="632"/>
    </location>
</feature>
<dbReference type="FunFam" id="3.10.250.10:FF:000011">
    <property type="entry name" value="Scavenger receptor class A member 5"/>
    <property type="match status" value="1"/>
</dbReference>
<evidence type="ECO:0000256" key="1">
    <source>
        <dbReference type="ARBA" id="ARBA00022536"/>
    </source>
</evidence>
<dbReference type="InterPro" id="IPR000033">
    <property type="entry name" value="LDLR_classB_rpt"/>
</dbReference>
<dbReference type="InterPro" id="IPR001190">
    <property type="entry name" value="SRCR"/>
</dbReference>
<evidence type="ECO:0000256" key="4">
    <source>
        <dbReference type="ARBA" id="ARBA00023157"/>
    </source>
</evidence>
<dbReference type="EMBL" id="PZQS01000011">
    <property type="protein sequence ID" value="PVD22183.1"/>
    <property type="molecule type" value="Genomic_DNA"/>
</dbReference>
<sequence>MRNPTLKAGPECFQCSDVTDPATCQTLHTCADDEVCEAGDRFSFVHLVGKKRNVQSSLAVDRSRRDITVCSMCCRSSHCNKNICIGAPRETIPSAQEVYVRLFGGHSAYEGTVEVYHNGVWGSICDDHWNDVDAKVVCKMLGILRKQGAVGVQGGTYPKSSGRIWLDEVTCEGTEAHLGQCHKNSWGDNDCSHLEDAGVICSSVTPEDDIIFLLDMGVGGKMFRMNLMTQSFVQIPILKTYTPSSFDYDPKFGRLYFVDHDLNQIVSTRFDGEDLRLVKQLNANAEMDKIKVDPLNRKLFYSDRENDVIAMMNLDGSNFTIIANSMLEEPRDIAIDPRNKKVYWTDWGENPKIEQANYDGSQRTVLISSGLRWPNGIAIDYQENKIFFADAGTRKIESMGLHGERRMEVLTDYDAHFFSLCILEDFIYYSDWNKKVGAIATSDAEFGSGHGIISMSNVNCQGTEHHLLDCGITKDNWAHQYCSHDEDAGVMCIVDNTVNDFLLFTDSTTGFINRMDLKTHSYVSLMMTEVTKPVALTFNPVDRRLYFSNIHTIPDSHIFSSKLDATGQKLVMHFPRDSEIDGLAVDGHMEKLFYTDAGRKIIASCNLDGSNETVIVDTLLDKPRAIVLDTDNRSLMRINKDGSEQMPVGPDSFGRIQAIAVSEKLRG</sequence>
<protein>
    <recommendedName>
        <fullName evidence="8">SRCR domain-containing protein</fullName>
    </recommendedName>
</protein>
<dbReference type="GO" id="GO:0060070">
    <property type="term" value="P:canonical Wnt signaling pathway"/>
    <property type="evidence" value="ECO:0007669"/>
    <property type="project" value="TreeGrafter"/>
</dbReference>
<evidence type="ECO:0000256" key="6">
    <source>
        <dbReference type="PROSITE-ProRule" id="PRU00196"/>
    </source>
</evidence>
<dbReference type="SUPFAM" id="SSF56487">
    <property type="entry name" value="SRCR-like"/>
    <property type="match status" value="2"/>
</dbReference>
<keyword evidence="5" id="KW-0325">Glycoprotein</keyword>
<evidence type="ECO:0000256" key="2">
    <source>
        <dbReference type="ARBA" id="ARBA00022729"/>
    </source>
</evidence>
<dbReference type="SMART" id="SM00202">
    <property type="entry name" value="SR"/>
    <property type="match status" value="1"/>
</dbReference>
<evidence type="ECO:0000259" key="8">
    <source>
        <dbReference type="PROSITE" id="PS50287"/>
    </source>
</evidence>
<keyword evidence="2" id="KW-0732">Signal</keyword>
<dbReference type="Proteomes" id="UP000245119">
    <property type="component" value="Linkage Group LG11"/>
</dbReference>
<feature type="repeat" description="LDL-receptor class B" evidence="7">
    <location>
        <begin position="340"/>
        <end position="383"/>
    </location>
</feature>
<keyword evidence="1" id="KW-0245">EGF-like domain</keyword>
<reference evidence="9 10" key="1">
    <citation type="submission" date="2018-04" db="EMBL/GenBank/DDBJ databases">
        <title>The genome of golden apple snail Pomacea canaliculata provides insight into stress tolerance and invasive adaptation.</title>
        <authorList>
            <person name="Liu C."/>
            <person name="Liu B."/>
            <person name="Ren Y."/>
            <person name="Zhang Y."/>
            <person name="Wang H."/>
            <person name="Li S."/>
            <person name="Jiang F."/>
            <person name="Yin L."/>
            <person name="Zhang G."/>
            <person name="Qian W."/>
            <person name="Fan W."/>
        </authorList>
    </citation>
    <scope>NUCLEOTIDE SEQUENCE [LARGE SCALE GENOMIC DNA]</scope>
    <source>
        <strain evidence="9">SZHN2017</strain>
        <tissue evidence="9">Muscle</tissue>
    </source>
</reference>
<name>A0A2T7NLY7_POMCA</name>
<dbReference type="PRINTS" id="PR00258">
    <property type="entry name" value="SPERACTRCPTR"/>
</dbReference>
<dbReference type="PROSITE" id="PS00420">
    <property type="entry name" value="SRCR_1"/>
    <property type="match status" value="1"/>
</dbReference>
<keyword evidence="4 6" id="KW-1015">Disulfide bond</keyword>